<reference evidence="2 3" key="1">
    <citation type="submission" date="2015-11" db="EMBL/GenBank/DDBJ databases">
        <title>Expanding the genomic diversity of Burkholderia species for the development of highly accurate diagnostics.</title>
        <authorList>
            <person name="Sahl J."/>
            <person name="Keim P."/>
            <person name="Wagner D."/>
        </authorList>
    </citation>
    <scope>NUCLEOTIDE SEQUENCE [LARGE SCALE GENOMIC DNA]</scope>
    <source>
        <strain evidence="2 3">MSMB2167WGS</strain>
    </source>
</reference>
<accession>A0A107G845</accession>
<organism evidence="2 3">
    <name type="scientific">Burkholderia ubonensis</name>
    <dbReference type="NCBI Taxonomy" id="101571"/>
    <lineage>
        <taxon>Bacteria</taxon>
        <taxon>Pseudomonadati</taxon>
        <taxon>Pseudomonadota</taxon>
        <taxon>Betaproteobacteria</taxon>
        <taxon>Burkholderiales</taxon>
        <taxon>Burkholderiaceae</taxon>
        <taxon>Burkholderia</taxon>
        <taxon>Burkholderia cepacia complex</taxon>
    </lineage>
</organism>
<feature type="domain" description="Suppressor of fused-like" evidence="1">
    <location>
        <begin position="77"/>
        <end position="176"/>
    </location>
</feature>
<evidence type="ECO:0000313" key="2">
    <source>
        <dbReference type="EMBL" id="KWE07083.1"/>
    </source>
</evidence>
<dbReference type="Proteomes" id="UP000062998">
    <property type="component" value="Unassembled WGS sequence"/>
</dbReference>
<comment type="caution">
    <text evidence="2">The sequence shown here is derived from an EMBL/GenBank/DDBJ whole genome shotgun (WGS) entry which is preliminary data.</text>
</comment>
<dbReference type="RefSeq" id="WP_059963932.1">
    <property type="nucleotide sequence ID" value="NZ_CP013464.1"/>
</dbReference>
<dbReference type="AlphaFoldDB" id="A0A107G845"/>
<dbReference type="InterPro" id="IPR020941">
    <property type="entry name" value="SUFU-like_domain"/>
</dbReference>
<proteinExistence type="predicted"/>
<evidence type="ECO:0000313" key="3">
    <source>
        <dbReference type="Proteomes" id="UP000062998"/>
    </source>
</evidence>
<dbReference type="OrthoDB" id="7065940at2"/>
<gene>
    <name evidence="2" type="ORF">WL73_09875</name>
</gene>
<dbReference type="EMBL" id="LPIX01000035">
    <property type="protein sequence ID" value="KWE07083.1"/>
    <property type="molecule type" value="Genomic_DNA"/>
</dbReference>
<evidence type="ECO:0000259" key="1">
    <source>
        <dbReference type="Pfam" id="PF05076"/>
    </source>
</evidence>
<sequence>MKLEQYQAAVLTFLFDRLPIGNDVDSLEFSLSGEFAGKYRVAHSSIESSDRTMRVIFTLPSYSRSVFIALTRTRLNDTARILANLEDYERETSMQLGLGEVVVVPDQAPEGADTPYAVILLRTATSLDCEGVPDDYTIDGKQTRFYLAVPLTKDEWELRRQRGHDALMDRFQDEGKELWF</sequence>
<name>A0A107G845_9BURK</name>
<protein>
    <recommendedName>
        <fullName evidence="1">Suppressor of fused-like domain-containing protein</fullName>
    </recommendedName>
</protein>
<dbReference type="Pfam" id="PF05076">
    <property type="entry name" value="SUFU"/>
    <property type="match status" value="1"/>
</dbReference>